<dbReference type="EMBL" id="MF375887">
    <property type="protein sequence ID" value="AVD68672.2"/>
    <property type="molecule type" value="Genomic_RNA"/>
</dbReference>
<protein>
    <submittedName>
        <fullName evidence="3">Uncharacterized protein</fullName>
    </submittedName>
</protein>
<evidence type="ECO:0000313" key="3">
    <source>
        <dbReference type="EMBL" id="AVD68672.2"/>
    </source>
</evidence>
<sequence length="1422" mass="157801">MTMHADQSIGHYPVMDSYECTTPSSQSFASSTTTGLTNGSNKRDGNLDSQNTQFDGTSTHQNNNVCSDFKKSNAAESINLSDFKGTITQRTMERGRIFAHNLAAFWLQIILVALSATSLVLRASIKPAELLIRMLLDHADWVEKLGVERVREAIGEAVGEKVEIAYVGRVHLPSTYKVTRSPATCLWLWLVCDLGFNPVVLALHGVMPWSYSITPAFSALLKSLGIIGLPGKITWARKSHIHHVQALSSRDPLKLISLKMLTAFSFGAAEEFTVTGSYTAKPIEALGGVHMAPTSLPAERIASGGISRIWDWSLWPTSLLSERVVAKVFGGAGGDIGIERSSTFYRHFPSDTEITQLPERFESFLQSAFCFRALGGDATPTAQFTRSFRPTVINPELRPFASDLAGYLSGEVGAEPFKQAAGVLGLNRFLYTRGNRIVVGWEANDYNRGLDIQRAYMHARVTEFRATAIRLWARYFVAVQARDLLRDEPAYARNVDDPSTRAAITHINAQYVPPLAGNPAVNPEAPLWTQAAQDGLAVGTKQFIDAQGMSIDQVAELVGVMSPLTVDNLPSLRLVNGDSYHFGQSRHSIPNQVDEIFVHWGTEPIPNANDIAYIENFAHRFPEVDVVDSVIRIFAGKYGARSAIDIGCEYAMHKGVVYPVAGPRGIRGRKPSENGSTRYLYSDGCDEMHLPRDRTFIGYFTPFLTSGTLSDLAATTLAPEVNVRLMSAQALVAHTRATSLNWACKSITMLGDQWDARNARTANQWVRNHIDAIVRDYYNSYDNAWSNHFANATATQYSYSPSRDMRVLEGQYVASVWQSFMVPTLTNHYHELWAMDMIPEYQILPYFDRAAQTHHVTVDANQPSIVGDMVTYNSQREVKVGRDTTIFPGRNHIGGGHEYNMQVYMAQGDFENNQQRWRFQPGVQNRPPMLPAYTQLEYSYQLANPWVTTTAQNVIWMEPIGSPFADFIQPGSLRHYIQAGNRLLAWAARENTTPGNGMAPDHVRRTYRASLGAPHQSLMVNYVAPDAVHQEVDPPADYSFLIVTRGSSYAGMILQQHNAEIIPAGTRIQPDRPTQTPFTQAYDIGLNPVAHAPVRITNSVRSRQSPTGERRVQLQGNLRYEPKYPVWRDQVPDLQSYQVHAEAGQVTVDEHPIKPRSPKRTPKPAPAETVYPDSDTSSVYESADEEPIPRRQSHHGLSDVEVDQLLERIESDYAGNGHNVNASQDARDRVVDYDFEEYLKFSRDQRKLNARIAAARKAVQGEVKKLDQRGRQTKRGTSTQSAPSPRRQPHAPFSTHSGGLAPPTRKDVPVEQPRTEELPPAKHDVAKLSRPIRRPEPVVTNDSSAAHAQAELQSINKALFENPPDAFPRTVRFDTKDQIPIGGEADPSGSSAADIARLAAGANQATSSRTQHAFDVNTSPKN</sequence>
<feature type="region of interest" description="Disordered" evidence="1">
    <location>
        <begin position="1378"/>
        <end position="1422"/>
    </location>
</feature>
<keyword evidence="2" id="KW-0472">Membrane</keyword>
<feature type="region of interest" description="Disordered" evidence="1">
    <location>
        <begin position="1144"/>
        <end position="1199"/>
    </location>
</feature>
<reference evidence="3" key="1">
    <citation type="journal article" date="2019" name="Virology">
        <title>Viromes in Xylariaceae fungi infecting avocado in Spain.</title>
        <authorList>
            <person name="Velasco L."/>
            <person name="Arjona-Girona I."/>
            <person name="Cretazzo E."/>
            <person name="Lopez-Herrera C."/>
        </authorList>
    </citation>
    <scope>NUCLEOTIDE SEQUENCE</scope>
    <source>
        <strain evidence="3">E97-14</strain>
    </source>
</reference>
<feature type="compositionally biased region" description="Polar residues" evidence="1">
    <location>
        <begin position="1403"/>
        <end position="1422"/>
    </location>
</feature>
<keyword evidence="2" id="KW-1133">Transmembrane helix</keyword>
<feature type="region of interest" description="Disordered" evidence="1">
    <location>
        <begin position="29"/>
        <end position="62"/>
    </location>
</feature>
<evidence type="ECO:0000256" key="2">
    <source>
        <dbReference type="SAM" id="Phobius"/>
    </source>
</evidence>
<evidence type="ECO:0000256" key="1">
    <source>
        <dbReference type="SAM" id="MobiDB-lite"/>
    </source>
</evidence>
<proteinExistence type="predicted"/>
<feature type="region of interest" description="Disordered" evidence="1">
    <location>
        <begin position="1258"/>
        <end position="1346"/>
    </location>
</feature>
<feature type="transmembrane region" description="Helical" evidence="2">
    <location>
        <begin position="98"/>
        <end position="121"/>
    </location>
</feature>
<accession>A0A2L1GG75</accession>
<feature type="compositionally biased region" description="Polar residues" evidence="1">
    <location>
        <begin position="47"/>
        <end position="62"/>
    </location>
</feature>
<feature type="compositionally biased region" description="Basic and acidic residues" evidence="1">
    <location>
        <begin position="1304"/>
        <end position="1327"/>
    </location>
</feature>
<keyword evidence="2" id="KW-0812">Transmembrane</keyword>
<name>A0A2L1GG75_9VIRU</name>
<organism evidence="3">
    <name type="scientific">Rosellinia necatrix fusagravirus 1</name>
    <dbReference type="NCBI Taxonomy" id="2056542"/>
    <lineage>
        <taxon>Viruses</taxon>
        <taxon>Riboviria</taxon>
        <taxon>Orthornavirae</taxon>
        <taxon>Duplornaviricota</taxon>
        <taxon>Chrymotiviricetes</taxon>
        <taxon>Ghabrivirales</taxon>
        <taxon>Alphatotivirineae</taxon>
        <taxon>Fusagraviridae</taxon>
        <taxon>Fusagravirus</taxon>
        <taxon>Fusagravirus jyuni</taxon>
    </lineage>
</organism>
<feature type="compositionally biased region" description="Low complexity" evidence="1">
    <location>
        <begin position="30"/>
        <end position="40"/>
    </location>
</feature>